<organism evidence="2 3">
    <name type="scientific">Salibacterium lacus</name>
    <dbReference type="NCBI Taxonomy" id="1898109"/>
    <lineage>
        <taxon>Bacteria</taxon>
        <taxon>Bacillati</taxon>
        <taxon>Bacillota</taxon>
        <taxon>Bacilli</taxon>
        <taxon>Bacillales</taxon>
        <taxon>Bacillaceae</taxon>
    </lineage>
</organism>
<dbReference type="InterPro" id="IPR036657">
    <property type="entry name" value="Tfx_DNA-bd_sf_arc"/>
</dbReference>
<name>A0ABW5SXN2_9BACI</name>
<evidence type="ECO:0000259" key="1">
    <source>
        <dbReference type="Pfam" id="PF08281"/>
    </source>
</evidence>
<dbReference type="SUPFAM" id="SSF88659">
    <property type="entry name" value="Sigma3 and sigma4 domains of RNA polymerase sigma factors"/>
    <property type="match status" value="1"/>
</dbReference>
<dbReference type="Pfam" id="PF08281">
    <property type="entry name" value="Sigma70_r4_2"/>
    <property type="match status" value="1"/>
</dbReference>
<dbReference type="Proteomes" id="UP001597520">
    <property type="component" value="Unassembled WGS sequence"/>
</dbReference>
<comment type="caution">
    <text evidence="2">The sequence shown here is derived from an EMBL/GenBank/DDBJ whole genome shotgun (WGS) entry which is preliminary data.</text>
</comment>
<feature type="domain" description="RNA polymerase sigma factor 70 region 4 type 2" evidence="1">
    <location>
        <begin position="179"/>
        <end position="220"/>
    </location>
</feature>
<gene>
    <name evidence="2" type="ORF">ACFSUB_00445</name>
</gene>
<dbReference type="InterPro" id="IPR013249">
    <property type="entry name" value="RNA_pol_sigma70_r4_t2"/>
</dbReference>
<keyword evidence="3" id="KW-1185">Reference proteome</keyword>
<dbReference type="InterPro" id="IPR013324">
    <property type="entry name" value="RNA_pol_sigma_r3/r4-like"/>
</dbReference>
<proteinExistence type="predicted"/>
<sequence>MKTLKDFIVTYQEGEERALEDLITYKTRPVNNVQMVDGIRKKAKSRIHYLHFTDYRMNTLLYSMKEKYHWIDEGDVDEAFLSLFYKILPKVDTTKTPAEVVSYVTKRIRFKMNDEIKNLDLSDHEISEFMPAQREQYTGEKADESGSVYNDFQLYDWKLMESGNHYHDFLKHIGGIENVLTEEQKKVFKMHEQHMTQEDIATELSKTQNTVSLTIQRAKQNVAHAWITFRTVKALQEDSTAYNAIQNFLEYYYALDDVAQNVDYFAFVVQFLRKHIHKDDTNFELMQENKVDYRMSVIDVLYDYMKGNMVVRLIQYLQGTISLQRNEKDRMTKRVIKAFMEFLEEGISPDSKGIERQLKVFYDREIKNNINEYIEEDRKINDTY</sequence>
<dbReference type="EMBL" id="JBHUML010000002">
    <property type="protein sequence ID" value="MFD2703919.1"/>
    <property type="molecule type" value="Genomic_DNA"/>
</dbReference>
<evidence type="ECO:0000313" key="2">
    <source>
        <dbReference type="EMBL" id="MFD2703919.1"/>
    </source>
</evidence>
<accession>A0ABW5SXN2</accession>
<protein>
    <submittedName>
        <fullName evidence="2">Sigma factor-like helix-turn-helix DNA-binding protein</fullName>
    </submittedName>
</protein>
<reference evidence="3" key="1">
    <citation type="journal article" date="2019" name="Int. J. Syst. Evol. Microbiol.">
        <title>The Global Catalogue of Microorganisms (GCM) 10K type strain sequencing project: providing services to taxonomists for standard genome sequencing and annotation.</title>
        <authorList>
            <consortium name="The Broad Institute Genomics Platform"/>
            <consortium name="The Broad Institute Genome Sequencing Center for Infectious Disease"/>
            <person name="Wu L."/>
            <person name="Ma J."/>
        </authorList>
    </citation>
    <scope>NUCLEOTIDE SEQUENCE [LARGE SCALE GENOMIC DNA]</scope>
    <source>
        <strain evidence="3">KCTC 33792</strain>
    </source>
</reference>
<dbReference type="Gene3D" id="3.30.1190.10">
    <property type="entry name" value="DNA-binding protein Tfx superfamily, archaea"/>
    <property type="match status" value="1"/>
</dbReference>
<dbReference type="RefSeq" id="WP_380711224.1">
    <property type="nucleotide sequence ID" value="NZ_JBHUML010000002.1"/>
</dbReference>
<evidence type="ECO:0000313" key="3">
    <source>
        <dbReference type="Proteomes" id="UP001597520"/>
    </source>
</evidence>